<gene>
    <name evidence="7" type="primary">mltG</name>
    <name evidence="9" type="ORF">GCM10010915_18540</name>
</gene>
<feature type="region of interest" description="Disordered" evidence="8">
    <location>
        <begin position="1"/>
        <end position="56"/>
    </location>
</feature>
<name>A0A916YAM4_9MICO</name>
<keyword evidence="2 7" id="KW-0812">Transmembrane</keyword>
<sequence>MRDQKPAPAESTHPRTVPTAATPAREASGSAAQFAPPSSAGAPAPGGDAGPSNDSVHSYAAAAASGSTLESLLTPAEGTAARPKKRRGGAIAIIVIIVALIVALVLGGMWAAKTYGGPIGELLGWNSEPTDYESGQATGEAVIMIQQGDTGWEVSQALYEADVTRTESVFYDMLVDAQQNPEFRPGMYELQRMMTASAALERLEDPEARLPGVAFPEGYANDQIAPVIATALEVPEGEVVAALEDPSDYGVDADSLEGWLFPGTYEYTPGTEVTTVIQDLVDRTRSTLEDAGVPEDRMQRVLTIASILEREARAEEDFYRVSRVIQNRLDDDMRLQMDSTAQYGYGEMHDGDVFSSAEALEDDNAWNTYAHTGLPVGPISNPGALAIDAAVNPTDGNWLYFVTVNLSSGETRFASTLAEHEEYVAELQQWCADNPDETGCG</sequence>
<dbReference type="Gene3D" id="3.30.1490.480">
    <property type="entry name" value="Endolytic murein transglycosylase"/>
    <property type="match status" value="1"/>
</dbReference>
<evidence type="ECO:0000256" key="4">
    <source>
        <dbReference type="ARBA" id="ARBA00023136"/>
    </source>
</evidence>
<keyword evidence="6 7" id="KW-0961">Cell wall biogenesis/degradation</keyword>
<reference evidence="9" key="1">
    <citation type="journal article" date="2014" name="Int. J. Syst. Evol. Microbiol.">
        <title>Complete genome sequence of Corynebacterium casei LMG S-19264T (=DSM 44701T), isolated from a smear-ripened cheese.</title>
        <authorList>
            <consortium name="US DOE Joint Genome Institute (JGI-PGF)"/>
            <person name="Walter F."/>
            <person name="Albersmeier A."/>
            <person name="Kalinowski J."/>
            <person name="Ruckert C."/>
        </authorList>
    </citation>
    <scope>NUCLEOTIDE SEQUENCE</scope>
    <source>
        <strain evidence="9">CGMCC 1.15152</strain>
    </source>
</reference>
<protein>
    <recommendedName>
        <fullName evidence="7">Endolytic murein transglycosylase</fullName>
        <ecNumber evidence="7">4.2.2.29</ecNumber>
    </recommendedName>
    <alternativeName>
        <fullName evidence="7">Peptidoglycan lytic transglycosylase</fullName>
    </alternativeName>
    <alternativeName>
        <fullName evidence="7">Peptidoglycan polymerization terminase</fullName>
    </alternativeName>
</protein>
<comment type="function">
    <text evidence="7">Functions as a peptidoglycan terminase that cleaves nascent peptidoglycan strands endolytically to terminate their elongation.</text>
</comment>
<evidence type="ECO:0000256" key="6">
    <source>
        <dbReference type="ARBA" id="ARBA00023316"/>
    </source>
</evidence>
<dbReference type="Proteomes" id="UP000633205">
    <property type="component" value="Unassembled WGS sequence"/>
</dbReference>
<reference evidence="9" key="2">
    <citation type="submission" date="2020-09" db="EMBL/GenBank/DDBJ databases">
        <authorList>
            <person name="Sun Q."/>
            <person name="Zhou Y."/>
        </authorList>
    </citation>
    <scope>NUCLEOTIDE SEQUENCE</scope>
    <source>
        <strain evidence="9">CGMCC 1.15152</strain>
    </source>
</reference>
<dbReference type="PANTHER" id="PTHR30518:SF2">
    <property type="entry name" value="ENDOLYTIC MUREIN TRANSGLYCOSYLASE"/>
    <property type="match status" value="1"/>
</dbReference>
<evidence type="ECO:0000256" key="3">
    <source>
        <dbReference type="ARBA" id="ARBA00022989"/>
    </source>
</evidence>
<dbReference type="Gene3D" id="3.30.160.60">
    <property type="entry name" value="Classic Zinc Finger"/>
    <property type="match status" value="1"/>
</dbReference>
<comment type="similarity">
    <text evidence="7">Belongs to the transglycosylase MltG family.</text>
</comment>
<comment type="subcellular location">
    <subcellularLocation>
        <location evidence="7">Cell membrane</location>
        <topology evidence="7">Single-pass membrane protein</topology>
    </subcellularLocation>
</comment>
<dbReference type="EMBL" id="BMHO01000001">
    <property type="protein sequence ID" value="GGD38001.1"/>
    <property type="molecule type" value="Genomic_DNA"/>
</dbReference>
<feature type="compositionally biased region" description="Low complexity" evidence="8">
    <location>
        <begin position="27"/>
        <end position="52"/>
    </location>
</feature>
<dbReference type="GO" id="GO:0009252">
    <property type="term" value="P:peptidoglycan biosynthetic process"/>
    <property type="evidence" value="ECO:0007669"/>
    <property type="project" value="UniProtKB-UniRule"/>
</dbReference>
<dbReference type="GO" id="GO:0008932">
    <property type="term" value="F:lytic endotransglycosylase activity"/>
    <property type="evidence" value="ECO:0007669"/>
    <property type="project" value="UniProtKB-UniRule"/>
</dbReference>
<keyword evidence="5 7" id="KW-0456">Lyase</keyword>
<dbReference type="GO" id="GO:0005886">
    <property type="term" value="C:plasma membrane"/>
    <property type="evidence" value="ECO:0007669"/>
    <property type="project" value="UniProtKB-SubCell"/>
</dbReference>
<dbReference type="PANTHER" id="PTHR30518">
    <property type="entry name" value="ENDOLYTIC MUREIN TRANSGLYCOSYLASE"/>
    <property type="match status" value="1"/>
</dbReference>
<dbReference type="HAMAP" id="MF_02065">
    <property type="entry name" value="MltG"/>
    <property type="match status" value="1"/>
</dbReference>
<keyword evidence="4 7" id="KW-0472">Membrane</keyword>
<accession>A0A916YAM4</accession>
<organism evidence="9 10">
    <name type="scientific">Microbacterium faecale</name>
    <dbReference type="NCBI Taxonomy" id="1804630"/>
    <lineage>
        <taxon>Bacteria</taxon>
        <taxon>Bacillati</taxon>
        <taxon>Actinomycetota</taxon>
        <taxon>Actinomycetes</taxon>
        <taxon>Micrococcales</taxon>
        <taxon>Microbacteriaceae</taxon>
        <taxon>Microbacterium</taxon>
    </lineage>
</organism>
<evidence type="ECO:0000256" key="8">
    <source>
        <dbReference type="SAM" id="MobiDB-lite"/>
    </source>
</evidence>
<keyword evidence="10" id="KW-1185">Reference proteome</keyword>
<evidence type="ECO:0000313" key="10">
    <source>
        <dbReference type="Proteomes" id="UP000633205"/>
    </source>
</evidence>
<dbReference type="InterPro" id="IPR003770">
    <property type="entry name" value="MLTG-like"/>
</dbReference>
<evidence type="ECO:0000256" key="5">
    <source>
        <dbReference type="ARBA" id="ARBA00023239"/>
    </source>
</evidence>
<keyword evidence="1 7" id="KW-1003">Cell membrane</keyword>
<dbReference type="GO" id="GO:0071555">
    <property type="term" value="P:cell wall organization"/>
    <property type="evidence" value="ECO:0007669"/>
    <property type="project" value="UniProtKB-KW"/>
</dbReference>
<feature type="site" description="Important for catalytic activity" evidence="7">
    <location>
        <position position="311"/>
    </location>
</feature>
<evidence type="ECO:0000256" key="2">
    <source>
        <dbReference type="ARBA" id="ARBA00022692"/>
    </source>
</evidence>
<dbReference type="Pfam" id="PF02618">
    <property type="entry name" value="YceG"/>
    <property type="match status" value="1"/>
</dbReference>
<evidence type="ECO:0000313" key="9">
    <source>
        <dbReference type="EMBL" id="GGD38001.1"/>
    </source>
</evidence>
<comment type="caution">
    <text evidence="9">The sequence shown here is derived from an EMBL/GenBank/DDBJ whole genome shotgun (WGS) entry which is preliminary data.</text>
</comment>
<evidence type="ECO:0000256" key="7">
    <source>
        <dbReference type="HAMAP-Rule" id="MF_02065"/>
    </source>
</evidence>
<dbReference type="NCBIfam" id="TIGR00247">
    <property type="entry name" value="endolytic transglycosylase MltG"/>
    <property type="match status" value="1"/>
</dbReference>
<dbReference type="AlphaFoldDB" id="A0A916YAM4"/>
<dbReference type="CDD" id="cd08010">
    <property type="entry name" value="MltG_like"/>
    <property type="match status" value="1"/>
</dbReference>
<feature type="transmembrane region" description="Helical" evidence="7">
    <location>
        <begin position="90"/>
        <end position="112"/>
    </location>
</feature>
<proteinExistence type="inferred from homology"/>
<keyword evidence="3 7" id="KW-1133">Transmembrane helix</keyword>
<comment type="catalytic activity">
    <reaction evidence="7">
        <text>a peptidoglycan chain = a peptidoglycan chain with N-acetyl-1,6-anhydromuramyl-[peptide] at the reducing end + a peptidoglycan chain with N-acetylglucosamine at the non-reducing end.</text>
        <dbReference type="EC" id="4.2.2.29"/>
    </reaction>
</comment>
<dbReference type="EC" id="4.2.2.29" evidence="7"/>
<evidence type="ECO:0000256" key="1">
    <source>
        <dbReference type="ARBA" id="ARBA00022475"/>
    </source>
</evidence>